<proteinExistence type="inferred from homology"/>
<reference evidence="13 14" key="1">
    <citation type="submission" date="2024-06" db="EMBL/GenBank/DDBJ databases">
        <authorList>
            <person name="Chen R.Y."/>
        </authorList>
    </citation>
    <scope>NUCLEOTIDE SEQUENCE [LARGE SCALE GENOMIC DNA]</scope>
    <source>
        <strain evidence="13 14">D2</strain>
    </source>
</reference>
<evidence type="ECO:0000313" key="13">
    <source>
        <dbReference type="EMBL" id="MER2491751.1"/>
    </source>
</evidence>
<dbReference type="InterPro" id="IPR003342">
    <property type="entry name" value="ArnT-like_N"/>
</dbReference>
<evidence type="ECO:0000259" key="12">
    <source>
        <dbReference type="Pfam" id="PF16192"/>
    </source>
</evidence>
<keyword evidence="4 10" id="KW-0328">Glycosyltransferase</keyword>
<dbReference type="PANTHER" id="PTHR10050:SF46">
    <property type="entry name" value="PROTEIN O-MANNOSYL-TRANSFERASE 2"/>
    <property type="match status" value="1"/>
</dbReference>
<feature type="domain" description="ArnT-like N-terminal" evidence="11">
    <location>
        <begin position="3"/>
        <end position="191"/>
    </location>
</feature>
<feature type="transmembrane region" description="Helical" evidence="10">
    <location>
        <begin position="107"/>
        <end position="125"/>
    </location>
</feature>
<evidence type="ECO:0000256" key="6">
    <source>
        <dbReference type="ARBA" id="ARBA00022692"/>
    </source>
</evidence>
<evidence type="ECO:0000256" key="10">
    <source>
        <dbReference type="RuleBase" id="RU367007"/>
    </source>
</evidence>
<feature type="domain" description="Protein O-mannosyl-transferase C-terminal four TM" evidence="12">
    <location>
        <begin position="243"/>
        <end position="436"/>
    </location>
</feature>
<feature type="transmembrane region" description="Helical" evidence="10">
    <location>
        <begin position="82"/>
        <end position="100"/>
    </location>
</feature>
<evidence type="ECO:0000256" key="4">
    <source>
        <dbReference type="ARBA" id="ARBA00022676"/>
    </source>
</evidence>
<feature type="transmembrane region" description="Helical" evidence="10">
    <location>
        <begin position="397"/>
        <end position="414"/>
    </location>
</feature>
<keyword evidence="7 10" id="KW-1133">Transmembrane helix</keyword>
<keyword evidence="5 10" id="KW-0808">Transferase</keyword>
<protein>
    <recommendedName>
        <fullName evidence="9 10">Polyprenol-phosphate-mannose--protein mannosyltransferase</fullName>
        <ecNumber evidence="10">2.4.1.-</ecNumber>
    </recommendedName>
</protein>
<evidence type="ECO:0000313" key="14">
    <source>
        <dbReference type="Proteomes" id="UP001467690"/>
    </source>
</evidence>
<dbReference type="Proteomes" id="UP001467690">
    <property type="component" value="Unassembled WGS sequence"/>
</dbReference>
<evidence type="ECO:0000256" key="2">
    <source>
        <dbReference type="ARBA" id="ARBA00004922"/>
    </source>
</evidence>
<dbReference type="RefSeq" id="WP_350401336.1">
    <property type="nucleotide sequence ID" value="NZ_JBELOE010000150.1"/>
</dbReference>
<name>A0ABV1RFR1_9ALTE</name>
<keyword evidence="14" id="KW-1185">Reference proteome</keyword>
<evidence type="ECO:0000256" key="8">
    <source>
        <dbReference type="ARBA" id="ARBA00023136"/>
    </source>
</evidence>
<comment type="similarity">
    <text evidence="3 10">Belongs to the glycosyltransferase 39 family.</text>
</comment>
<evidence type="ECO:0000256" key="3">
    <source>
        <dbReference type="ARBA" id="ARBA00007222"/>
    </source>
</evidence>
<feature type="transmembrane region" description="Helical" evidence="10">
    <location>
        <begin position="155"/>
        <end position="171"/>
    </location>
</feature>
<dbReference type="PANTHER" id="PTHR10050">
    <property type="entry name" value="DOLICHYL-PHOSPHATE-MANNOSE--PROTEIN MANNOSYLTRANSFERASE"/>
    <property type="match status" value="1"/>
</dbReference>
<dbReference type="InterPro" id="IPR027005">
    <property type="entry name" value="PMT-like"/>
</dbReference>
<sequence length="437" mass="50843">MSALFLRFYQLGDINKPVFDEVYFPNFAYHYIQQESFFHSHPPLAKYVMMAGMHIYHMLPWVNEPTLGSVPFNELNPVSYRWVNALLGFLSCCLFALSAYRLKKSHLFSLLVFAFVSFDGALLVASRFGLSNVHILFWGALSLYLTLLTLQKNNGYLPLLLGCSLAAVISVKWSGLSYWAITMAVLVIVVLLKSIRFKFKRFTHNNWPTIDKKGLKILSAITLVPAILYYLIWIPDLQLNTKYDFTETHRQFFTYHKNRVSEDAHPYCSKWYSWPLMQRPISYHFEKIPATDNQPRCFKNVHSFGNPVLYWMASLAMLTMLIMTIKQIAYMVKNKTFNSNQFTLLFITGGYLASWLPWSLVSRCTFLYHYQSASVFSFIALAWLLTTLLQGSKTHKYAAYTCLVILICAFVYWLPFQLGLPLSVDGFYQRMWFKSWI</sequence>
<comment type="pathway">
    <text evidence="2 10">Protein modification; protein glycosylation.</text>
</comment>
<dbReference type="Pfam" id="PF02366">
    <property type="entry name" value="PMT"/>
    <property type="match status" value="1"/>
</dbReference>
<accession>A0ABV1RFR1</accession>
<comment type="subcellular location">
    <subcellularLocation>
        <location evidence="10">Cell membrane</location>
    </subcellularLocation>
    <subcellularLocation>
        <location evidence="1">Endomembrane system</location>
        <topology evidence="1">Multi-pass membrane protein</topology>
    </subcellularLocation>
</comment>
<dbReference type="InterPro" id="IPR032421">
    <property type="entry name" value="PMT_4TMC"/>
</dbReference>
<feature type="transmembrane region" description="Helical" evidence="10">
    <location>
        <begin position="342"/>
        <end position="361"/>
    </location>
</feature>
<gene>
    <name evidence="13" type="ORF">ABS311_07630</name>
</gene>
<evidence type="ECO:0000256" key="5">
    <source>
        <dbReference type="ARBA" id="ARBA00022679"/>
    </source>
</evidence>
<organism evidence="13 14">
    <name type="scientific">Catenovulum sediminis</name>
    <dbReference type="NCBI Taxonomy" id="1740262"/>
    <lineage>
        <taxon>Bacteria</taxon>
        <taxon>Pseudomonadati</taxon>
        <taxon>Pseudomonadota</taxon>
        <taxon>Gammaproteobacteria</taxon>
        <taxon>Alteromonadales</taxon>
        <taxon>Alteromonadaceae</taxon>
        <taxon>Catenovulum</taxon>
    </lineage>
</organism>
<comment type="function">
    <text evidence="10">Protein O-mannosyltransferase that catalyzes the transfer of a single mannose residue from a polyprenol phospho-mannosyl lipidic donor to the hydroxyl group of selected serine and threonine residues in acceptor proteins.</text>
</comment>
<evidence type="ECO:0000259" key="11">
    <source>
        <dbReference type="Pfam" id="PF02366"/>
    </source>
</evidence>
<dbReference type="EC" id="2.4.1.-" evidence="10"/>
<feature type="transmembrane region" description="Helical" evidence="10">
    <location>
        <begin position="177"/>
        <end position="195"/>
    </location>
</feature>
<feature type="transmembrane region" description="Helical" evidence="10">
    <location>
        <begin position="367"/>
        <end position="385"/>
    </location>
</feature>
<evidence type="ECO:0000256" key="9">
    <source>
        <dbReference type="ARBA" id="ARBA00093617"/>
    </source>
</evidence>
<feature type="transmembrane region" description="Helical" evidence="10">
    <location>
        <begin position="131"/>
        <end position="148"/>
    </location>
</feature>
<feature type="transmembrane region" description="Helical" evidence="10">
    <location>
        <begin position="215"/>
        <end position="234"/>
    </location>
</feature>
<keyword evidence="10" id="KW-1003">Cell membrane</keyword>
<comment type="caution">
    <text evidence="13">The sequence shown here is derived from an EMBL/GenBank/DDBJ whole genome shotgun (WGS) entry which is preliminary data.</text>
</comment>
<keyword evidence="8 10" id="KW-0472">Membrane</keyword>
<evidence type="ECO:0000256" key="1">
    <source>
        <dbReference type="ARBA" id="ARBA00004127"/>
    </source>
</evidence>
<keyword evidence="6 10" id="KW-0812">Transmembrane</keyword>
<feature type="transmembrane region" description="Helical" evidence="10">
    <location>
        <begin position="308"/>
        <end position="330"/>
    </location>
</feature>
<dbReference type="EMBL" id="JBELOE010000150">
    <property type="protein sequence ID" value="MER2491751.1"/>
    <property type="molecule type" value="Genomic_DNA"/>
</dbReference>
<evidence type="ECO:0000256" key="7">
    <source>
        <dbReference type="ARBA" id="ARBA00022989"/>
    </source>
</evidence>
<dbReference type="Pfam" id="PF16192">
    <property type="entry name" value="PMT_4TMC"/>
    <property type="match status" value="1"/>
</dbReference>